<name>A0A840UGC2_9GAMM</name>
<evidence type="ECO:0000259" key="2">
    <source>
        <dbReference type="Pfam" id="PF02698"/>
    </source>
</evidence>
<dbReference type="AlphaFoldDB" id="A0A840UGC2"/>
<dbReference type="PANTHER" id="PTHR30336">
    <property type="entry name" value="INNER MEMBRANE PROTEIN, PROBABLE PERMEASE"/>
    <property type="match status" value="1"/>
</dbReference>
<sequence>MFIVSKIVIMILSPLGSSLLGGLLALALGLFGRKRLALVLGALALIWLWAWSLPVTSYAIRGYLENLNPPVNVSAMPQAEAIVVLGGGTRPLGFYRPYPNLGAASDREWHGARLYHASKAPIVVLTGGHDARFSTTSSAEAMRRFMKALGVPDNAMVLEEKSRNTTQNADFTADILEERGINRILLVTSALHMPRAQGLFERQGLEVIPAATDHEVREGPAWRLWMPDTEALDGSSRAIKEIVGRLVGR</sequence>
<organism evidence="3 4">
    <name type="scientific">Marinobacter oulmenensis</name>
    <dbReference type="NCBI Taxonomy" id="643747"/>
    <lineage>
        <taxon>Bacteria</taxon>
        <taxon>Pseudomonadati</taxon>
        <taxon>Pseudomonadota</taxon>
        <taxon>Gammaproteobacteria</taxon>
        <taxon>Pseudomonadales</taxon>
        <taxon>Marinobacteraceae</taxon>
        <taxon>Marinobacter</taxon>
    </lineage>
</organism>
<dbReference type="RefSeq" id="WP_343068343.1">
    <property type="nucleotide sequence ID" value="NZ_JACHFE010000009.1"/>
</dbReference>
<keyword evidence="4" id="KW-1185">Reference proteome</keyword>
<gene>
    <name evidence="3" type="ORF">HNR38_003037</name>
</gene>
<keyword evidence="1" id="KW-0472">Membrane</keyword>
<dbReference type="EMBL" id="JACHFE010000009">
    <property type="protein sequence ID" value="MBB5322530.1"/>
    <property type="molecule type" value="Genomic_DNA"/>
</dbReference>
<evidence type="ECO:0000313" key="3">
    <source>
        <dbReference type="EMBL" id="MBB5322530.1"/>
    </source>
</evidence>
<proteinExistence type="predicted"/>
<keyword evidence="1" id="KW-0812">Transmembrane</keyword>
<feature type="domain" description="DUF218" evidence="2">
    <location>
        <begin position="80"/>
        <end position="244"/>
    </location>
</feature>
<reference evidence="3 4" key="1">
    <citation type="submission" date="2020-08" db="EMBL/GenBank/DDBJ databases">
        <title>Genomic Encyclopedia of Type Strains, Phase IV (KMG-IV): sequencing the most valuable type-strain genomes for metagenomic binning, comparative biology and taxonomic classification.</title>
        <authorList>
            <person name="Goeker M."/>
        </authorList>
    </citation>
    <scope>NUCLEOTIDE SEQUENCE [LARGE SCALE GENOMIC DNA]</scope>
    <source>
        <strain evidence="3 4">DSM 22359</strain>
    </source>
</reference>
<dbReference type="GO" id="GO:0005886">
    <property type="term" value="C:plasma membrane"/>
    <property type="evidence" value="ECO:0007669"/>
    <property type="project" value="TreeGrafter"/>
</dbReference>
<evidence type="ECO:0000313" key="4">
    <source>
        <dbReference type="Proteomes" id="UP000591735"/>
    </source>
</evidence>
<dbReference type="InterPro" id="IPR003848">
    <property type="entry name" value="DUF218"/>
</dbReference>
<evidence type="ECO:0000256" key="1">
    <source>
        <dbReference type="SAM" id="Phobius"/>
    </source>
</evidence>
<comment type="caution">
    <text evidence="3">The sequence shown here is derived from an EMBL/GenBank/DDBJ whole genome shotgun (WGS) entry which is preliminary data.</text>
</comment>
<dbReference type="Pfam" id="PF02698">
    <property type="entry name" value="DUF218"/>
    <property type="match status" value="1"/>
</dbReference>
<dbReference type="PANTHER" id="PTHR30336:SF4">
    <property type="entry name" value="ENVELOPE BIOGENESIS FACTOR ELYC"/>
    <property type="match status" value="1"/>
</dbReference>
<accession>A0A840UGC2</accession>
<feature type="transmembrane region" description="Helical" evidence="1">
    <location>
        <begin position="7"/>
        <end position="31"/>
    </location>
</feature>
<dbReference type="InterPro" id="IPR051599">
    <property type="entry name" value="Cell_Envelope_Assoc"/>
</dbReference>
<dbReference type="GO" id="GO:0043164">
    <property type="term" value="P:Gram-negative-bacterium-type cell wall biogenesis"/>
    <property type="evidence" value="ECO:0007669"/>
    <property type="project" value="TreeGrafter"/>
</dbReference>
<keyword evidence="1" id="KW-1133">Transmembrane helix</keyword>
<protein>
    <submittedName>
        <fullName evidence="3">Uncharacterized SAM-binding protein YcdF (DUF218 family)</fullName>
    </submittedName>
</protein>
<dbReference type="InterPro" id="IPR014729">
    <property type="entry name" value="Rossmann-like_a/b/a_fold"/>
</dbReference>
<feature type="transmembrane region" description="Helical" evidence="1">
    <location>
        <begin position="37"/>
        <end position="60"/>
    </location>
</feature>
<dbReference type="CDD" id="cd06259">
    <property type="entry name" value="YdcF-like"/>
    <property type="match status" value="1"/>
</dbReference>
<dbReference type="GO" id="GO:0000270">
    <property type="term" value="P:peptidoglycan metabolic process"/>
    <property type="evidence" value="ECO:0007669"/>
    <property type="project" value="TreeGrafter"/>
</dbReference>
<dbReference type="Gene3D" id="3.40.50.620">
    <property type="entry name" value="HUPs"/>
    <property type="match status" value="1"/>
</dbReference>
<dbReference type="Proteomes" id="UP000591735">
    <property type="component" value="Unassembled WGS sequence"/>
</dbReference>